<dbReference type="Pfam" id="PF01796">
    <property type="entry name" value="OB_ChsH2_C"/>
    <property type="match status" value="1"/>
</dbReference>
<sequence length="138" mass="15452">MSELANLRPIPKPNTFVNTDAFWDGARRKELWLQYCLDTGKFQHYPRPVSIYTGSRNLEWRQVSGKGVVYAATVIRIPGVGLEGRTPLNTCTIDLDEGARLLGNITNAEPGAVAIGARVELDWEKLADDIYYPAFRLV</sequence>
<evidence type="ECO:0000259" key="1">
    <source>
        <dbReference type="Pfam" id="PF01796"/>
    </source>
</evidence>
<dbReference type="PANTHER" id="PTHR34075:SF5">
    <property type="entry name" value="BLR3430 PROTEIN"/>
    <property type="match status" value="1"/>
</dbReference>
<dbReference type="SUPFAM" id="SSF50249">
    <property type="entry name" value="Nucleic acid-binding proteins"/>
    <property type="match status" value="1"/>
</dbReference>
<dbReference type="InterPro" id="IPR022002">
    <property type="entry name" value="ChsH2_Znr"/>
</dbReference>
<dbReference type="Proteomes" id="UP000252893">
    <property type="component" value="Unassembled WGS sequence"/>
</dbReference>
<name>A0A366DK60_9HYPH</name>
<feature type="domain" description="ChsH2 rubredoxin-like zinc ribbon" evidence="2">
    <location>
        <begin position="23"/>
        <end position="49"/>
    </location>
</feature>
<keyword evidence="4" id="KW-1185">Reference proteome</keyword>
<dbReference type="InterPro" id="IPR002878">
    <property type="entry name" value="ChsH2_C"/>
</dbReference>
<dbReference type="InterPro" id="IPR052513">
    <property type="entry name" value="Thioester_dehydratase-like"/>
</dbReference>
<dbReference type="PANTHER" id="PTHR34075">
    <property type="entry name" value="BLR3430 PROTEIN"/>
    <property type="match status" value="1"/>
</dbReference>
<dbReference type="EMBL" id="QNRH01000014">
    <property type="protein sequence ID" value="RBO90411.1"/>
    <property type="molecule type" value="Genomic_DNA"/>
</dbReference>
<evidence type="ECO:0000313" key="3">
    <source>
        <dbReference type="EMBL" id="RBO90411.1"/>
    </source>
</evidence>
<dbReference type="Pfam" id="PF12172">
    <property type="entry name" value="zf-ChsH2"/>
    <property type="match status" value="1"/>
</dbReference>
<evidence type="ECO:0008006" key="5">
    <source>
        <dbReference type="Google" id="ProtNLM"/>
    </source>
</evidence>
<protein>
    <recommendedName>
        <fullName evidence="5">DNA-binding protein</fullName>
    </recommendedName>
</protein>
<dbReference type="RefSeq" id="WP_113946297.1">
    <property type="nucleotide sequence ID" value="NZ_JBHEEG010000014.1"/>
</dbReference>
<evidence type="ECO:0000313" key="4">
    <source>
        <dbReference type="Proteomes" id="UP000252893"/>
    </source>
</evidence>
<dbReference type="AlphaFoldDB" id="A0A366DK60"/>
<reference evidence="3 4" key="1">
    <citation type="submission" date="2018-06" db="EMBL/GenBank/DDBJ databases">
        <title>Genomic Encyclopedia of Type Strains, Phase IV (KMG-IV): sequencing the most valuable type-strain genomes for metagenomic binning, comparative biology and taxonomic classification.</title>
        <authorList>
            <person name="Goeker M."/>
        </authorList>
    </citation>
    <scope>NUCLEOTIDE SEQUENCE [LARGE SCALE GENOMIC DNA]</scope>
    <source>
        <strain evidence="3 4">DSM 25619</strain>
    </source>
</reference>
<dbReference type="InterPro" id="IPR012340">
    <property type="entry name" value="NA-bd_OB-fold"/>
</dbReference>
<gene>
    <name evidence="3" type="ORF">DFR47_11422</name>
</gene>
<comment type="caution">
    <text evidence="3">The sequence shown here is derived from an EMBL/GenBank/DDBJ whole genome shotgun (WGS) entry which is preliminary data.</text>
</comment>
<dbReference type="OrthoDB" id="7595207at2"/>
<accession>A0A366DK60</accession>
<proteinExistence type="predicted"/>
<organism evidence="3 4">
    <name type="scientific">Pseudochrobactrum asaccharolyticum</name>
    <dbReference type="NCBI Taxonomy" id="354351"/>
    <lineage>
        <taxon>Bacteria</taxon>
        <taxon>Pseudomonadati</taxon>
        <taxon>Pseudomonadota</taxon>
        <taxon>Alphaproteobacteria</taxon>
        <taxon>Hyphomicrobiales</taxon>
        <taxon>Brucellaceae</taxon>
        <taxon>Pseudochrobactrum</taxon>
    </lineage>
</organism>
<evidence type="ECO:0000259" key="2">
    <source>
        <dbReference type="Pfam" id="PF12172"/>
    </source>
</evidence>
<feature type="domain" description="ChsH2 C-terminal OB-fold" evidence="1">
    <location>
        <begin position="60"/>
        <end position="124"/>
    </location>
</feature>